<accession>A0AA37HLD8</accession>
<keyword evidence="3" id="KW-1185">Reference proteome</keyword>
<feature type="region of interest" description="Disordered" evidence="1">
    <location>
        <begin position="297"/>
        <end position="369"/>
    </location>
</feature>
<evidence type="ECO:0000313" key="2">
    <source>
        <dbReference type="EMBL" id="GJD77877.1"/>
    </source>
</evidence>
<evidence type="ECO:0000256" key="1">
    <source>
        <dbReference type="SAM" id="MobiDB-lite"/>
    </source>
</evidence>
<evidence type="ECO:0000313" key="3">
    <source>
        <dbReference type="Proteomes" id="UP001055108"/>
    </source>
</evidence>
<organism evidence="2 3">
    <name type="scientific">Methylobacterium gregans</name>
    <dbReference type="NCBI Taxonomy" id="374424"/>
    <lineage>
        <taxon>Bacteria</taxon>
        <taxon>Pseudomonadati</taxon>
        <taxon>Pseudomonadota</taxon>
        <taxon>Alphaproteobacteria</taxon>
        <taxon>Hyphomicrobiales</taxon>
        <taxon>Methylobacteriaceae</taxon>
        <taxon>Methylobacterium</taxon>
    </lineage>
</organism>
<proteinExistence type="predicted"/>
<feature type="compositionally biased region" description="Basic and acidic residues" evidence="1">
    <location>
        <begin position="91"/>
        <end position="108"/>
    </location>
</feature>
<feature type="compositionally biased region" description="Basic residues" evidence="1">
    <location>
        <begin position="346"/>
        <end position="358"/>
    </location>
</feature>
<gene>
    <name evidence="2" type="ORF">NBEOAGPD_1088</name>
</gene>
<dbReference type="EMBL" id="BPQM01000025">
    <property type="protein sequence ID" value="GJD77877.1"/>
    <property type="molecule type" value="Genomic_DNA"/>
</dbReference>
<protein>
    <submittedName>
        <fullName evidence="2">Uncharacterized protein</fullName>
    </submittedName>
</protein>
<sequence>MRDLVHRRGGLLNGGELLLDGGRLLLRGGADLGGRRVEVGGRGAVGAGELGQPRDHLVQRAAEPGDLVAAAVGQFAREIARADLLHEAHHPLQRPDHGPADQDGHEDAEQGAGGERSQDRQAARLVDALHGALARGDALVERVAVLLDAAEHALLDAVDVGIARLDRGGVARGDRRDLRLAGGAQLAEQAGGIRGAEREPLPDRGPRGREGGFGVALGGADQGGQQRLGLPRGCAPAVQRTVDRLRVGLAREDGDHRVAALEPHVARPVGQVVELARHREIAGDDRVGRLAHRADLADGVEAQGDDHHRDGDEAEEDPFSDRERQRGQGGLLRSRSVEPTGLWRQGRARRRRRGRSRTTKSPPADSAGA</sequence>
<name>A0AA37HLD8_9HYPH</name>
<feature type="region of interest" description="Disordered" evidence="1">
    <location>
        <begin position="188"/>
        <end position="231"/>
    </location>
</feature>
<feature type="region of interest" description="Disordered" evidence="1">
    <location>
        <begin position="91"/>
        <end position="121"/>
    </location>
</feature>
<feature type="compositionally biased region" description="Basic and acidic residues" evidence="1">
    <location>
        <begin position="195"/>
        <end position="210"/>
    </location>
</feature>
<comment type="caution">
    <text evidence="2">The sequence shown here is derived from an EMBL/GenBank/DDBJ whole genome shotgun (WGS) entry which is preliminary data.</text>
</comment>
<reference evidence="2" key="2">
    <citation type="submission" date="2021-08" db="EMBL/GenBank/DDBJ databases">
        <authorList>
            <person name="Tani A."/>
            <person name="Ola A."/>
            <person name="Ogura Y."/>
            <person name="Katsura K."/>
            <person name="Hayashi T."/>
        </authorList>
    </citation>
    <scope>NUCLEOTIDE SEQUENCE</scope>
    <source>
        <strain evidence="2">NBRC 103626</strain>
    </source>
</reference>
<dbReference type="AlphaFoldDB" id="A0AA37HLD8"/>
<feature type="compositionally biased region" description="Gly residues" evidence="1">
    <location>
        <begin position="211"/>
        <end position="222"/>
    </location>
</feature>
<dbReference type="Proteomes" id="UP001055108">
    <property type="component" value="Unassembled WGS sequence"/>
</dbReference>
<reference evidence="2" key="1">
    <citation type="journal article" date="2016" name="Front. Microbiol.">
        <title>Genome Sequence of the Piezophilic, Mesophilic Sulfate-Reducing Bacterium Desulfovibrio indicus J2T.</title>
        <authorList>
            <person name="Cao J."/>
            <person name="Maignien L."/>
            <person name="Shao Z."/>
            <person name="Alain K."/>
            <person name="Jebbar M."/>
        </authorList>
    </citation>
    <scope>NUCLEOTIDE SEQUENCE</scope>
    <source>
        <strain evidence="2">NBRC 103626</strain>
    </source>
</reference>